<dbReference type="Pfam" id="PF26168">
    <property type="entry name" value="Glyco_transf_N"/>
    <property type="match status" value="1"/>
</dbReference>
<comment type="similarity">
    <text evidence="1">Belongs to the UDP-glycosyltransferase family.</text>
</comment>
<dbReference type="GO" id="GO:0035251">
    <property type="term" value="F:UDP-glucosyltransferase activity"/>
    <property type="evidence" value="ECO:0007669"/>
    <property type="project" value="TreeGrafter"/>
</dbReference>
<accession>A0AAV8DG48</accession>
<keyword evidence="5" id="KW-1185">Reference proteome</keyword>
<keyword evidence="2" id="KW-0808">Transferase</keyword>
<dbReference type="CDD" id="cd03784">
    <property type="entry name" value="GT1_Gtf-like"/>
    <property type="match status" value="1"/>
</dbReference>
<dbReference type="FunFam" id="3.40.50.2000:FF:000047">
    <property type="entry name" value="Glycosyltransferase"/>
    <property type="match status" value="1"/>
</dbReference>
<dbReference type="Gene3D" id="3.40.50.2000">
    <property type="entry name" value="Glycogen Phosphorylase B"/>
    <property type="match status" value="2"/>
</dbReference>
<gene>
    <name evidence="4" type="ORF">LUZ62_076224</name>
</gene>
<name>A0AAV8DG48_9POAL</name>
<dbReference type="PANTHER" id="PTHR48047">
    <property type="entry name" value="GLYCOSYLTRANSFERASE"/>
    <property type="match status" value="1"/>
</dbReference>
<dbReference type="InterPro" id="IPR058980">
    <property type="entry name" value="Glyco_transf_N"/>
</dbReference>
<dbReference type="PANTHER" id="PTHR48047:SF229">
    <property type="entry name" value="UDP-GLYCOSYLTRANSFERASE 73C3-RELATED"/>
    <property type="match status" value="1"/>
</dbReference>
<dbReference type="PROSITE" id="PS50304">
    <property type="entry name" value="TUDOR"/>
    <property type="match status" value="1"/>
</dbReference>
<dbReference type="SUPFAM" id="SSF53756">
    <property type="entry name" value="UDP-Glycosyltransferase/glycogen phosphorylase"/>
    <property type="match status" value="1"/>
</dbReference>
<organism evidence="4 5">
    <name type="scientific">Rhynchospora pubera</name>
    <dbReference type="NCBI Taxonomy" id="906938"/>
    <lineage>
        <taxon>Eukaryota</taxon>
        <taxon>Viridiplantae</taxon>
        <taxon>Streptophyta</taxon>
        <taxon>Embryophyta</taxon>
        <taxon>Tracheophyta</taxon>
        <taxon>Spermatophyta</taxon>
        <taxon>Magnoliopsida</taxon>
        <taxon>Liliopsida</taxon>
        <taxon>Poales</taxon>
        <taxon>Cyperaceae</taxon>
        <taxon>Cyperoideae</taxon>
        <taxon>Rhynchosporeae</taxon>
        <taxon>Rhynchospora</taxon>
    </lineage>
</organism>
<reference evidence="4" key="1">
    <citation type="submission" date="2022-08" db="EMBL/GenBank/DDBJ databases">
        <authorList>
            <person name="Marques A."/>
        </authorList>
    </citation>
    <scope>NUCLEOTIDE SEQUENCE</scope>
    <source>
        <strain evidence="4">RhyPub2mFocal</strain>
        <tissue evidence="4">Leaves</tissue>
    </source>
</reference>
<evidence type="ECO:0000256" key="1">
    <source>
        <dbReference type="ARBA" id="ARBA00009995"/>
    </source>
</evidence>
<dbReference type="Proteomes" id="UP001140206">
    <property type="component" value="Chromosome 4"/>
</dbReference>
<dbReference type="AlphaFoldDB" id="A0AAV8DG48"/>
<dbReference type="InterPro" id="IPR002213">
    <property type="entry name" value="UDP_glucos_trans"/>
</dbReference>
<evidence type="ECO:0000313" key="5">
    <source>
        <dbReference type="Proteomes" id="UP001140206"/>
    </source>
</evidence>
<comment type="caution">
    <text evidence="4">The sequence shown here is derived from an EMBL/GenBank/DDBJ whole genome shotgun (WGS) entry which is preliminary data.</text>
</comment>
<proteinExistence type="inferred from homology"/>
<protein>
    <submittedName>
        <fullName evidence="4">Glycosyltransferase</fullName>
    </submittedName>
</protein>
<dbReference type="EMBL" id="JAMFTS010000004">
    <property type="protein sequence ID" value="KAJ4765849.1"/>
    <property type="molecule type" value="Genomic_DNA"/>
</dbReference>
<dbReference type="InterPro" id="IPR002999">
    <property type="entry name" value="Tudor"/>
</dbReference>
<evidence type="ECO:0000259" key="3">
    <source>
        <dbReference type="PROSITE" id="PS50304"/>
    </source>
</evidence>
<evidence type="ECO:0000313" key="4">
    <source>
        <dbReference type="EMBL" id="KAJ4765849.1"/>
    </source>
</evidence>
<feature type="domain" description="Tudor" evidence="3">
    <location>
        <begin position="244"/>
        <end position="313"/>
    </location>
</feature>
<dbReference type="Pfam" id="PF00201">
    <property type="entry name" value="UDPGT"/>
    <property type="match status" value="1"/>
</dbReference>
<sequence>MTCFREKRKKSHFMIVPLPAQGHLIPMSDMGFLLAKRGVQVSLVITRANADRIRPIIEHAKESNISFEVVELSFPNEKFGLPAGCESIDHITDMGLFRGFFDALYSLNKPLETFIESLERPPDCMITDMCNAWTAPVARKFGIPRVIFQGPSCFYISTDYNLVQHKVYDKVINENEYVTVPDFPIKLQVTKAQTPGFLNNPGFEDFRKKCLEEEMTADGMVINSFLELEWPFIENYKRLMGKKVWTVGPFCLYNKDDEMKMGRGNKEAVDKSHSVLKWLDGRNAASVLYINFGSIAVTRPQQLMEIGSGLEASNRPFIWVMKKKEITPVVEKWLADGFEERTKDRGLIIVGWAPQMVILSHPAVGGFMTHCGWNLLLEAITMGVPTITWPRFADQFVNENLVVDVLGIGVSLGEKEPNIGIDDVIKVKSDDIRKAVDALMDGGIQADERRQRSKDFSEKAKKAVEEGGSSYVNLTDFIHYFTEARSELVLAHGQ</sequence>
<evidence type="ECO:0000256" key="2">
    <source>
        <dbReference type="ARBA" id="ARBA00022679"/>
    </source>
</evidence>